<dbReference type="InterPro" id="IPR003675">
    <property type="entry name" value="Rce1/LyrA-like_dom"/>
</dbReference>
<feature type="transmembrane region" description="Helical" evidence="1">
    <location>
        <begin position="227"/>
        <end position="244"/>
    </location>
</feature>
<dbReference type="Proteomes" id="UP001501175">
    <property type="component" value="Unassembled WGS sequence"/>
</dbReference>
<feature type="transmembrane region" description="Helical" evidence="1">
    <location>
        <begin position="132"/>
        <end position="154"/>
    </location>
</feature>
<keyword evidence="4" id="KW-1185">Reference proteome</keyword>
<feature type="transmembrane region" description="Helical" evidence="1">
    <location>
        <begin position="20"/>
        <end position="38"/>
    </location>
</feature>
<feature type="transmembrane region" description="Helical" evidence="1">
    <location>
        <begin position="250"/>
        <end position="269"/>
    </location>
</feature>
<protein>
    <recommendedName>
        <fullName evidence="2">CAAX prenyl protease 2/Lysostaphin resistance protein A-like domain-containing protein</fullName>
    </recommendedName>
</protein>
<feature type="transmembrane region" description="Helical" evidence="1">
    <location>
        <begin position="166"/>
        <end position="182"/>
    </location>
</feature>
<feature type="transmembrane region" description="Helical" evidence="1">
    <location>
        <begin position="50"/>
        <end position="68"/>
    </location>
</feature>
<feature type="domain" description="CAAX prenyl protease 2/Lysostaphin resistance protein A-like" evidence="2">
    <location>
        <begin position="135"/>
        <end position="240"/>
    </location>
</feature>
<name>A0ABP8N9T1_9BACT</name>
<dbReference type="InterPro" id="IPR042150">
    <property type="entry name" value="MmRce1-like"/>
</dbReference>
<proteinExistence type="predicted"/>
<dbReference type="PANTHER" id="PTHR35797">
    <property type="entry name" value="PROTEASE-RELATED"/>
    <property type="match status" value="1"/>
</dbReference>
<dbReference type="RefSeq" id="WP_345245813.1">
    <property type="nucleotide sequence ID" value="NZ_BAABHD010000064.1"/>
</dbReference>
<accession>A0ABP8N9T1</accession>
<keyword evidence="1" id="KW-0472">Membrane</keyword>
<sequence>MRLLQVKLTNTSQTLFRQLARFFGLAYAISWLLWSPYYLPLGIPADQLPYFHLLGCMGPMLAALVLLYRENGLAGIRQLGGRYRFGWQSVRWLAIGFGAPIALLLVIIGMTAPPVQQLFNWQGLFAGQEFGFLSPLSYIAVNIFFFGFGEEVGWRGFALPRLQTRYSAFTANLILTGCWAIWHWPLFFNPLGGYMHMGAGEVIGWLFSLVTGGMLFTWLFNSSRGSVVACALFHSMMDVVFMADLNIPQLSTYTGALITLWGLYIWLVYRPATLSPSPKVTVDVPESAGTAAEHAVYSINALSGSRL</sequence>
<comment type="caution">
    <text evidence="3">The sequence shown here is derived from an EMBL/GenBank/DDBJ whole genome shotgun (WGS) entry which is preliminary data.</text>
</comment>
<evidence type="ECO:0000256" key="1">
    <source>
        <dbReference type="SAM" id="Phobius"/>
    </source>
</evidence>
<organism evidence="3 4">
    <name type="scientific">Nibrella saemangeumensis</name>
    <dbReference type="NCBI Taxonomy" id="1084526"/>
    <lineage>
        <taxon>Bacteria</taxon>
        <taxon>Pseudomonadati</taxon>
        <taxon>Bacteroidota</taxon>
        <taxon>Cytophagia</taxon>
        <taxon>Cytophagales</taxon>
        <taxon>Spirosomataceae</taxon>
        <taxon>Nibrella</taxon>
    </lineage>
</organism>
<keyword evidence="1" id="KW-1133">Transmembrane helix</keyword>
<keyword evidence="1" id="KW-0812">Transmembrane</keyword>
<feature type="transmembrane region" description="Helical" evidence="1">
    <location>
        <begin position="89"/>
        <end position="112"/>
    </location>
</feature>
<evidence type="ECO:0000259" key="2">
    <source>
        <dbReference type="Pfam" id="PF02517"/>
    </source>
</evidence>
<dbReference type="Pfam" id="PF02517">
    <property type="entry name" value="Rce1-like"/>
    <property type="match status" value="1"/>
</dbReference>
<dbReference type="EMBL" id="BAABHD010000064">
    <property type="protein sequence ID" value="GAA4461651.1"/>
    <property type="molecule type" value="Genomic_DNA"/>
</dbReference>
<evidence type="ECO:0000313" key="3">
    <source>
        <dbReference type="EMBL" id="GAA4461651.1"/>
    </source>
</evidence>
<feature type="transmembrane region" description="Helical" evidence="1">
    <location>
        <begin position="202"/>
        <end position="220"/>
    </location>
</feature>
<evidence type="ECO:0000313" key="4">
    <source>
        <dbReference type="Proteomes" id="UP001501175"/>
    </source>
</evidence>
<gene>
    <name evidence="3" type="ORF">GCM10023189_37390</name>
</gene>
<dbReference type="PANTHER" id="PTHR35797:SF1">
    <property type="entry name" value="PROTEASE"/>
    <property type="match status" value="1"/>
</dbReference>
<reference evidence="4" key="1">
    <citation type="journal article" date="2019" name="Int. J. Syst. Evol. Microbiol.">
        <title>The Global Catalogue of Microorganisms (GCM) 10K type strain sequencing project: providing services to taxonomists for standard genome sequencing and annotation.</title>
        <authorList>
            <consortium name="The Broad Institute Genomics Platform"/>
            <consortium name="The Broad Institute Genome Sequencing Center for Infectious Disease"/>
            <person name="Wu L."/>
            <person name="Ma J."/>
        </authorList>
    </citation>
    <scope>NUCLEOTIDE SEQUENCE [LARGE SCALE GENOMIC DNA]</scope>
    <source>
        <strain evidence="4">JCM 17927</strain>
    </source>
</reference>